<evidence type="ECO:0000256" key="2">
    <source>
        <dbReference type="ARBA" id="ARBA00004251"/>
    </source>
</evidence>
<protein>
    <recommendedName>
        <fullName evidence="16">Probetacellulin</fullName>
    </recommendedName>
</protein>
<feature type="disulfide bond" evidence="17">
    <location>
        <begin position="97"/>
        <end position="106"/>
    </location>
</feature>
<keyword evidence="3" id="KW-1003">Cell membrane</keyword>
<comment type="caution">
    <text evidence="17">Lacks conserved residue(s) required for the propagation of feature annotation.</text>
</comment>
<comment type="subcellular location">
    <subcellularLocation>
        <location evidence="2">Cell membrane</location>
        <topology evidence="2">Single-pass type I membrane protein</topology>
    </subcellularLocation>
    <subcellularLocation>
        <location evidence="1">Secreted</location>
        <location evidence="1">Extracellular space</location>
    </subcellularLocation>
</comment>
<dbReference type="GO" id="GO:0051781">
    <property type="term" value="P:positive regulation of cell division"/>
    <property type="evidence" value="ECO:0007669"/>
    <property type="project" value="UniProtKB-KW"/>
</dbReference>
<reference evidence="21" key="1">
    <citation type="submission" date="2025-08" db="UniProtKB">
        <authorList>
            <consortium name="Ensembl"/>
        </authorList>
    </citation>
    <scope>IDENTIFICATION</scope>
</reference>
<evidence type="ECO:0000256" key="11">
    <source>
        <dbReference type="ARBA" id="ARBA00023157"/>
    </source>
</evidence>
<evidence type="ECO:0000313" key="22">
    <source>
        <dbReference type="Proteomes" id="UP000694569"/>
    </source>
</evidence>
<evidence type="ECO:0000256" key="19">
    <source>
        <dbReference type="SAM" id="SignalP"/>
    </source>
</evidence>
<name>A0A8C5N324_9ANUR</name>
<dbReference type="GO" id="GO:0045840">
    <property type="term" value="P:positive regulation of mitotic nuclear division"/>
    <property type="evidence" value="ECO:0007669"/>
    <property type="project" value="TreeGrafter"/>
</dbReference>
<dbReference type="PROSITE" id="PS01186">
    <property type="entry name" value="EGF_2"/>
    <property type="match status" value="1"/>
</dbReference>
<keyword evidence="6 18" id="KW-0812">Transmembrane</keyword>
<dbReference type="GO" id="GO:0008083">
    <property type="term" value="F:growth factor activity"/>
    <property type="evidence" value="ECO:0007669"/>
    <property type="project" value="UniProtKB-KW"/>
</dbReference>
<keyword evidence="9" id="KW-0339">Growth factor</keyword>
<sequence>MCAGQARIDGRPVTEHLLLALLLGLTLLPYVSANGNSTAEPDTKSVPCPEYTENCTEISSPSKWRSHFSRCPKTYRHYCVKGKCRYVSAEKTPACICESGYTGSRCEYLDLFYLKGDRGQLVVIGMIAAMVTLIVLIISLCICSHHCRRLRRRKMKAKVIDTMDNDCAVPIEETQLA</sequence>
<dbReference type="AlphaFoldDB" id="A0A8C5N324"/>
<dbReference type="GO" id="GO:0030297">
    <property type="term" value="F:transmembrane receptor protein tyrosine kinase activator activity"/>
    <property type="evidence" value="ECO:0007669"/>
    <property type="project" value="UniProtKB-ARBA"/>
</dbReference>
<keyword evidence="5 17" id="KW-0245">EGF-like domain</keyword>
<evidence type="ECO:0000256" key="9">
    <source>
        <dbReference type="ARBA" id="ARBA00023030"/>
    </source>
</evidence>
<comment type="function">
    <text evidence="14">Growth factor that binds to EGFR, ERBB4 and other EGF receptor family members. Potent mitogen for retinal pigment epithelial cells and vascular smooth muscle cells.</text>
</comment>
<dbReference type="PRINTS" id="PR00009">
    <property type="entry name" value="EGFTGF"/>
</dbReference>
<dbReference type="GO" id="GO:0005154">
    <property type="term" value="F:epidermal growth factor receptor binding"/>
    <property type="evidence" value="ECO:0007669"/>
    <property type="project" value="TreeGrafter"/>
</dbReference>
<dbReference type="PANTHER" id="PTHR10740">
    <property type="entry name" value="TRANSFORMING GROWTH FACTOR ALPHA"/>
    <property type="match status" value="1"/>
</dbReference>
<keyword evidence="7 19" id="KW-0732">Signal</keyword>
<dbReference type="PROSITE" id="PS50026">
    <property type="entry name" value="EGF_3"/>
    <property type="match status" value="1"/>
</dbReference>
<proteinExistence type="predicted"/>
<accession>A0A8C5N324</accession>
<dbReference type="GO" id="GO:0007173">
    <property type="term" value="P:epidermal growth factor receptor signaling pathway"/>
    <property type="evidence" value="ECO:0007669"/>
    <property type="project" value="TreeGrafter"/>
</dbReference>
<keyword evidence="11 17" id="KW-1015">Disulfide bond</keyword>
<evidence type="ECO:0000256" key="7">
    <source>
        <dbReference type="ARBA" id="ARBA00022729"/>
    </source>
</evidence>
<gene>
    <name evidence="21" type="primary">BTC</name>
</gene>
<evidence type="ECO:0000313" key="21">
    <source>
        <dbReference type="Ensembl" id="ENSLLEP00000020880.1"/>
    </source>
</evidence>
<evidence type="ECO:0000256" key="8">
    <source>
        <dbReference type="ARBA" id="ARBA00022989"/>
    </source>
</evidence>
<dbReference type="Ensembl" id="ENSLLET00000021694.1">
    <property type="protein sequence ID" value="ENSLLEP00000020880.1"/>
    <property type="gene ID" value="ENSLLEG00000013228.1"/>
</dbReference>
<keyword evidence="12" id="KW-0325">Glycoprotein</keyword>
<feature type="domain" description="EGF-like" evidence="20">
    <location>
        <begin position="67"/>
        <end position="107"/>
    </location>
</feature>
<dbReference type="FunFam" id="2.10.25.10:FF:000342">
    <property type="entry name" value="Betacellulin preproprotein"/>
    <property type="match status" value="1"/>
</dbReference>
<dbReference type="GO" id="GO:0005886">
    <property type="term" value="C:plasma membrane"/>
    <property type="evidence" value="ECO:0007669"/>
    <property type="project" value="UniProtKB-SubCell"/>
</dbReference>
<evidence type="ECO:0000256" key="16">
    <source>
        <dbReference type="ARBA" id="ARBA00067155"/>
    </source>
</evidence>
<evidence type="ECO:0000256" key="5">
    <source>
        <dbReference type="ARBA" id="ARBA00022536"/>
    </source>
</evidence>
<dbReference type="GO" id="GO:0008284">
    <property type="term" value="P:positive regulation of cell population proliferation"/>
    <property type="evidence" value="ECO:0007669"/>
    <property type="project" value="TreeGrafter"/>
</dbReference>
<comment type="subunit">
    <text evidence="15">Monomer. Interacts with EGFR and ERBB4.</text>
</comment>
<feature type="signal peptide" evidence="19">
    <location>
        <begin position="1"/>
        <end position="33"/>
    </location>
</feature>
<feature type="transmembrane region" description="Helical" evidence="18">
    <location>
        <begin position="121"/>
        <end position="143"/>
    </location>
</feature>
<dbReference type="OrthoDB" id="6233064at2759"/>
<dbReference type="Gene3D" id="2.10.25.10">
    <property type="entry name" value="Laminin"/>
    <property type="match status" value="1"/>
</dbReference>
<evidence type="ECO:0000256" key="6">
    <source>
        <dbReference type="ARBA" id="ARBA00022692"/>
    </source>
</evidence>
<evidence type="ECO:0000256" key="3">
    <source>
        <dbReference type="ARBA" id="ARBA00022475"/>
    </source>
</evidence>
<keyword evidence="8 18" id="KW-1133">Transmembrane helix</keyword>
<evidence type="ECO:0000256" key="14">
    <source>
        <dbReference type="ARBA" id="ARBA00059223"/>
    </source>
</evidence>
<dbReference type="GeneTree" id="ENSGT00940000160508"/>
<feature type="chain" id="PRO_5034420125" description="Probetacellulin" evidence="19">
    <location>
        <begin position="34"/>
        <end position="177"/>
    </location>
</feature>
<evidence type="ECO:0000256" key="15">
    <source>
        <dbReference type="ARBA" id="ARBA00061748"/>
    </source>
</evidence>
<keyword evidence="22" id="KW-1185">Reference proteome</keyword>
<evidence type="ECO:0000256" key="12">
    <source>
        <dbReference type="ARBA" id="ARBA00023180"/>
    </source>
</evidence>
<evidence type="ECO:0000256" key="10">
    <source>
        <dbReference type="ARBA" id="ARBA00023136"/>
    </source>
</evidence>
<dbReference type="InterPro" id="IPR000742">
    <property type="entry name" value="EGF"/>
</dbReference>
<evidence type="ECO:0000256" key="17">
    <source>
        <dbReference type="PROSITE-ProRule" id="PRU00076"/>
    </source>
</evidence>
<dbReference type="GO" id="GO:0005615">
    <property type="term" value="C:extracellular space"/>
    <property type="evidence" value="ECO:0007669"/>
    <property type="project" value="TreeGrafter"/>
</dbReference>
<dbReference type="PANTHER" id="PTHR10740:SF3">
    <property type="entry name" value="PROBETACELLULIN"/>
    <property type="match status" value="1"/>
</dbReference>
<keyword evidence="13" id="KW-0497">Mitogen</keyword>
<keyword evidence="4" id="KW-0964">Secreted</keyword>
<evidence type="ECO:0000256" key="18">
    <source>
        <dbReference type="SAM" id="Phobius"/>
    </source>
</evidence>
<dbReference type="PROSITE" id="PS00022">
    <property type="entry name" value="EGF_1"/>
    <property type="match status" value="1"/>
</dbReference>
<reference evidence="21" key="2">
    <citation type="submission" date="2025-09" db="UniProtKB">
        <authorList>
            <consortium name="Ensembl"/>
        </authorList>
    </citation>
    <scope>IDENTIFICATION</scope>
</reference>
<evidence type="ECO:0000256" key="13">
    <source>
        <dbReference type="ARBA" id="ARBA00023246"/>
    </source>
</evidence>
<evidence type="ECO:0000259" key="20">
    <source>
        <dbReference type="PROSITE" id="PS50026"/>
    </source>
</evidence>
<keyword evidence="10 18" id="KW-0472">Membrane</keyword>
<evidence type="ECO:0000256" key="4">
    <source>
        <dbReference type="ARBA" id="ARBA00022525"/>
    </source>
</evidence>
<organism evidence="21 22">
    <name type="scientific">Leptobrachium leishanense</name>
    <name type="common">Leishan spiny toad</name>
    <dbReference type="NCBI Taxonomy" id="445787"/>
    <lineage>
        <taxon>Eukaryota</taxon>
        <taxon>Metazoa</taxon>
        <taxon>Chordata</taxon>
        <taxon>Craniata</taxon>
        <taxon>Vertebrata</taxon>
        <taxon>Euteleostomi</taxon>
        <taxon>Amphibia</taxon>
        <taxon>Batrachia</taxon>
        <taxon>Anura</taxon>
        <taxon>Pelobatoidea</taxon>
        <taxon>Megophryidae</taxon>
        <taxon>Leptobrachium</taxon>
    </lineage>
</organism>
<dbReference type="SUPFAM" id="SSF57196">
    <property type="entry name" value="EGF/Laminin"/>
    <property type="match status" value="1"/>
</dbReference>
<evidence type="ECO:0000256" key="1">
    <source>
        <dbReference type="ARBA" id="ARBA00004239"/>
    </source>
</evidence>
<dbReference type="Proteomes" id="UP000694569">
    <property type="component" value="Unplaced"/>
</dbReference>